<accession>A0A8J7LXC9</accession>
<dbReference type="AlphaFoldDB" id="A0A8J7LXC9"/>
<protein>
    <submittedName>
        <fullName evidence="1">Uncharacterized protein</fullName>
    </submittedName>
</protein>
<proteinExistence type="predicted"/>
<dbReference type="Proteomes" id="UP000619079">
    <property type="component" value="Unassembled WGS sequence"/>
</dbReference>
<comment type="caution">
    <text evidence="1">The sequence shown here is derived from an EMBL/GenBank/DDBJ whole genome shotgun (WGS) entry which is preliminary data.</text>
</comment>
<name>A0A8J7LXC9_9RHOB</name>
<reference evidence="1" key="1">
    <citation type="submission" date="2020-12" db="EMBL/GenBank/DDBJ databases">
        <title>Sedimentitalea sp. nov., isolated from sand in Incheon.</title>
        <authorList>
            <person name="Kim W."/>
        </authorList>
    </citation>
    <scope>NUCLEOTIDE SEQUENCE</scope>
    <source>
        <strain evidence="1">CAU 1593</strain>
    </source>
</reference>
<evidence type="ECO:0000313" key="1">
    <source>
        <dbReference type="EMBL" id="MBJ6373455.1"/>
    </source>
</evidence>
<dbReference type="EMBL" id="JAELVR010000013">
    <property type="protein sequence ID" value="MBJ6373455.1"/>
    <property type="molecule type" value="Genomic_DNA"/>
</dbReference>
<organism evidence="1 2">
    <name type="scientific">Sedimentitalea arenosa</name>
    <dbReference type="NCBI Taxonomy" id="2798803"/>
    <lineage>
        <taxon>Bacteria</taxon>
        <taxon>Pseudomonadati</taxon>
        <taxon>Pseudomonadota</taxon>
        <taxon>Alphaproteobacteria</taxon>
        <taxon>Rhodobacterales</taxon>
        <taxon>Paracoccaceae</taxon>
        <taxon>Sedimentitalea</taxon>
    </lineage>
</organism>
<gene>
    <name evidence="1" type="ORF">JF290_18155</name>
</gene>
<evidence type="ECO:0000313" key="2">
    <source>
        <dbReference type="Proteomes" id="UP000619079"/>
    </source>
</evidence>
<sequence>MNTADHVRDMACHALEMRLPEGVGDAMDLACAGQGMGLEPIETKYPLPVRATLVSLPGQMKT</sequence>
<dbReference type="RefSeq" id="WP_199026326.1">
    <property type="nucleotide sequence ID" value="NZ_JAELVR010000013.1"/>
</dbReference>
<keyword evidence="2" id="KW-1185">Reference proteome</keyword>